<dbReference type="Pfam" id="PF05559">
    <property type="entry name" value="DUF763"/>
    <property type="match status" value="1"/>
</dbReference>
<dbReference type="InterPro" id="IPR008482">
    <property type="entry name" value="DUF763"/>
</dbReference>
<name>A0ABM7YCQ4_9EURY</name>
<accession>A0ABM7YCQ4</accession>
<gene>
    <name evidence="1" type="ORF">MTTB_06340</name>
</gene>
<evidence type="ECO:0008006" key="3">
    <source>
        <dbReference type="Google" id="ProtNLM"/>
    </source>
</evidence>
<protein>
    <recommendedName>
        <fullName evidence="3">DUF763 domain-containing protein</fullName>
    </recommendedName>
</protein>
<evidence type="ECO:0000313" key="2">
    <source>
        <dbReference type="Proteomes" id="UP000831817"/>
    </source>
</evidence>
<dbReference type="RefSeq" id="WP_248565087.1">
    <property type="nucleotide sequence ID" value="NZ_AP025698.1"/>
</dbReference>
<sequence length="364" mass="41759">MRRTGHANLPLHHGHAPRWLFKRMVKLAKAITSIIIDEYGTREFLLRVSDPFWFQSLSCILGFDWHSSGTTTTTCAALKQAISPEEHGILVTGGKGRASRKTPTELKSAEKLFDVEAQDLIRASRLVAKVDNTCIQDSYQLYHHTFIVDEEGEWTVIQQGLNDKKAYARRYHWSSQKLEDFIENPHTGITSSSREKKVLNMTATESRNSRNISLEFVCDGPEHLKRYITGQTTLYNYSVLEMPSHHEIRRINLSESDFQILQKAYEIQPENYESLILVKGMGPKKIRALALLSDLIYGEPPSWEDPVKYTFAHGGKDGHPYPVEKEVYDNTIQFFEEAINESKIGKEDKLRALRSLEDFISKNR</sequence>
<dbReference type="PANTHER" id="PTHR38597:SF1">
    <property type="entry name" value="BLL3834 PROTEIN"/>
    <property type="match status" value="1"/>
</dbReference>
<keyword evidence="2" id="KW-1185">Reference proteome</keyword>
<dbReference type="Proteomes" id="UP000831817">
    <property type="component" value="Chromosome"/>
</dbReference>
<organism evidence="1 2">
    <name type="scientific">Methanothermobacter tenebrarum</name>
    <dbReference type="NCBI Taxonomy" id="680118"/>
    <lineage>
        <taxon>Archaea</taxon>
        <taxon>Methanobacteriati</taxon>
        <taxon>Methanobacteriota</taxon>
        <taxon>Methanomada group</taxon>
        <taxon>Methanobacteria</taxon>
        <taxon>Methanobacteriales</taxon>
        <taxon>Methanobacteriaceae</taxon>
        <taxon>Methanothermobacter</taxon>
    </lineage>
</organism>
<dbReference type="GeneID" id="71965154"/>
<proteinExistence type="predicted"/>
<evidence type="ECO:0000313" key="1">
    <source>
        <dbReference type="EMBL" id="BDH79255.1"/>
    </source>
</evidence>
<dbReference type="EMBL" id="AP025698">
    <property type="protein sequence ID" value="BDH79255.1"/>
    <property type="molecule type" value="Genomic_DNA"/>
</dbReference>
<reference evidence="1 2" key="1">
    <citation type="submission" date="2022-04" db="EMBL/GenBank/DDBJ databases">
        <title>Complete genome of Methanothermobacter tenebrarum strain RMAS.</title>
        <authorList>
            <person name="Nakamura K."/>
            <person name="Oshima K."/>
            <person name="Hattori M."/>
            <person name="Kamagata Y."/>
            <person name="Takamizawa K."/>
        </authorList>
    </citation>
    <scope>NUCLEOTIDE SEQUENCE [LARGE SCALE GENOMIC DNA]</scope>
    <source>
        <strain evidence="1 2">RMAS</strain>
    </source>
</reference>
<dbReference type="PANTHER" id="PTHR38597">
    <property type="entry name" value="BLL3834 PROTEIN"/>
    <property type="match status" value="1"/>
</dbReference>